<dbReference type="RefSeq" id="WP_024028155.1">
    <property type="nucleotide sequence ID" value="NZ_ALAN01000059.1"/>
</dbReference>
<comment type="caution">
    <text evidence="4">The sequence shown here is derived from an EMBL/GenBank/DDBJ whole genome shotgun (WGS) entry which is preliminary data.</text>
</comment>
<dbReference type="Pfam" id="PF08240">
    <property type="entry name" value="ADH_N"/>
    <property type="match status" value="1"/>
</dbReference>
<dbReference type="GO" id="GO:0070402">
    <property type="term" value="F:NADPH binding"/>
    <property type="evidence" value="ECO:0007669"/>
    <property type="project" value="TreeGrafter"/>
</dbReference>
<dbReference type="Gene3D" id="3.40.50.720">
    <property type="entry name" value="NAD(P)-binding Rossmann-like Domain"/>
    <property type="match status" value="1"/>
</dbReference>
<evidence type="ECO:0000259" key="3">
    <source>
        <dbReference type="SMART" id="SM00829"/>
    </source>
</evidence>
<dbReference type="GO" id="GO:0016651">
    <property type="term" value="F:oxidoreductase activity, acting on NAD(P)H"/>
    <property type="evidence" value="ECO:0007669"/>
    <property type="project" value="TreeGrafter"/>
</dbReference>
<keyword evidence="5" id="KW-1185">Reference proteome</keyword>
<reference evidence="4 5" key="1">
    <citation type="journal article" date="2014" name="Environ. Microbiol.">
        <title>The nitrate-ammonifying and nosZ-carrying bacterium Bacillus vireti is a potent source and sink for nitric and nitrous oxide under high nitrate conditions.</title>
        <authorList>
            <person name="Mania D."/>
            <person name="Heylen K."/>
            <person name="van Spanning R.J."/>
            <person name="Frostegard A."/>
        </authorList>
    </citation>
    <scope>NUCLEOTIDE SEQUENCE [LARGE SCALE GENOMIC DNA]</scope>
    <source>
        <strain evidence="4 5">LMG 21834</strain>
    </source>
</reference>
<dbReference type="InterPro" id="IPR020843">
    <property type="entry name" value="ER"/>
</dbReference>
<dbReference type="CDD" id="cd05276">
    <property type="entry name" value="p53_inducible_oxidoreductase"/>
    <property type="match status" value="1"/>
</dbReference>
<dbReference type="SMART" id="SM00829">
    <property type="entry name" value="PKS_ER"/>
    <property type="match status" value="1"/>
</dbReference>
<evidence type="ECO:0000256" key="1">
    <source>
        <dbReference type="ARBA" id="ARBA00022857"/>
    </source>
</evidence>
<dbReference type="PANTHER" id="PTHR48106">
    <property type="entry name" value="QUINONE OXIDOREDUCTASE PIG3-RELATED"/>
    <property type="match status" value="1"/>
</dbReference>
<dbReference type="InterPro" id="IPR011032">
    <property type="entry name" value="GroES-like_sf"/>
</dbReference>
<protein>
    <submittedName>
        <fullName evidence="4">NAD(P)H quinone oxidoreductase</fullName>
    </submittedName>
</protein>
<dbReference type="PANTHER" id="PTHR48106:SF18">
    <property type="entry name" value="QUINONE OXIDOREDUCTASE PIG3"/>
    <property type="match status" value="1"/>
</dbReference>
<dbReference type="SUPFAM" id="SSF51735">
    <property type="entry name" value="NAD(P)-binding Rossmann-fold domains"/>
    <property type="match status" value="1"/>
</dbReference>
<gene>
    <name evidence="4" type="ORF">BAVI_09776</name>
</gene>
<dbReference type="Gene3D" id="3.90.180.10">
    <property type="entry name" value="Medium-chain alcohol dehydrogenases, catalytic domain"/>
    <property type="match status" value="1"/>
</dbReference>
<dbReference type="EMBL" id="ALAN01000059">
    <property type="protein sequence ID" value="ETI69041.1"/>
    <property type="molecule type" value="Genomic_DNA"/>
</dbReference>
<dbReference type="Proteomes" id="UP000018877">
    <property type="component" value="Unassembled WGS sequence"/>
</dbReference>
<feature type="domain" description="Enoyl reductase (ER)" evidence="3">
    <location>
        <begin position="8"/>
        <end position="322"/>
    </location>
</feature>
<evidence type="ECO:0000313" key="5">
    <source>
        <dbReference type="Proteomes" id="UP000018877"/>
    </source>
</evidence>
<proteinExistence type="predicted"/>
<dbReference type="Pfam" id="PF00107">
    <property type="entry name" value="ADH_zinc_N"/>
    <property type="match status" value="1"/>
</dbReference>
<organism evidence="4 5">
    <name type="scientific">Neobacillus vireti LMG 21834</name>
    <dbReference type="NCBI Taxonomy" id="1131730"/>
    <lineage>
        <taxon>Bacteria</taxon>
        <taxon>Bacillati</taxon>
        <taxon>Bacillota</taxon>
        <taxon>Bacilli</taxon>
        <taxon>Bacillales</taxon>
        <taxon>Bacillaceae</taxon>
        <taxon>Neobacillus</taxon>
    </lineage>
</organism>
<dbReference type="InterPro" id="IPR036291">
    <property type="entry name" value="NAD(P)-bd_dom_sf"/>
</dbReference>
<dbReference type="InterPro" id="IPR013149">
    <property type="entry name" value="ADH-like_C"/>
</dbReference>
<keyword evidence="2" id="KW-0560">Oxidoreductase</keyword>
<dbReference type="InterPro" id="IPR013154">
    <property type="entry name" value="ADH-like_N"/>
</dbReference>
<dbReference type="SUPFAM" id="SSF50129">
    <property type="entry name" value="GroES-like"/>
    <property type="match status" value="1"/>
</dbReference>
<dbReference type="InterPro" id="IPR014189">
    <property type="entry name" value="Quinone_OxRdtase_PIG3"/>
</dbReference>
<name>A0AB94IPK8_9BACI</name>
<evidence type="ECO:0000256" key="2">
    <source>
        <dbReference type="ARBA" id="ARBA00023002"/>
    </source>
</evidence>
<keyword evidence="1" id="KW-0521">NADP</keyword>
<sequence>MKAVLVDERNQNLFIDNVKEPIPKEGELLVKIKATAINRADLLQRKGLYPPPPGAPTILGLEMAGVVEKVGTGVSSWKEGDCVSALLPGGGYAEKVVIPADMGMRIPETMSFEQAAAIPEAFLTAYLNLVEIGQLTSGEHVLIHAGASGVGTAAIQISKEIGATSIVTAGSDEKLQRCSVLGANYIVNYKEADFSEKVQKVTNGKGVQLILDFVGASYWDRNIRSIGVDGRWILVGSLGGREVSNVNLGPFLQKRLQFVGSTLRSRTTAFKIELTRKFEAFSKEKFSNGSLAPIIDRVFDWHDVADAHRYMESNQNIGKIVLKVK</sequence>
<dbReference type="NCBIfam" id="TIGR02824">
    <property type="entry name" value="quinone_pig3"/>
    <property type="match status" value="1"/>
</dbReference>
<evidence type="ECO:0000313" key="4">
    <source>
        <dbReference type="EMBL" id="ETI69041.1"/>
    </source>
</evidence>
<accession>A0AB94IPK8</accession>
<dbReference type="AlphaFoldDB" id="A0AB94IPK8"/>